<proteinExistence type="predicted"/>
<name>A0ABY4GF09_9BACT</name>
<geneLocation type="plasmid" evidence="1 2">
    <name>unnamed2</name>
</geneLocation>
<organism evidence="1 2">
    <name type="scientific">Hymenobacter volaticus</name>
    <dbReference type="NCBI Taxonomy" id="2932254"/>
    <lineage>
        <taxon>Bacteria</taxon>
        <taxon>Pseudomonadati</taxon>
        <taxon>Bacteroidota</taxon>
        <taxon>Cytophagia</taxon>
        <taxon>Cytophagales</taxon>
        <taxon>Hymenobacteraceae</taxon>
        <taxon>Hymenobacter</taxon>
    </lineage>
</organism>
<dbReference type="EMBL" id="CP095063">
    <property type="protein sequence ID" value="UOQ68949.1"/>
    <property type="molecule type" value="Genomic_DNA"/>
</dbReference>
<reference evidence="1" key="1">
    <citation type="submission" date="2022-04" db="EMBL/GenBank/DDBJ databases">
        <title>Hymenobacter sp. isolated from the air.</title>
        <authorList>
            <person name="Won M."/>
            <person name="Lee C.-M."/>
            <person name="Woen H.-Y."/>
            <person name="Kwon S.-W."/>
        </authorList>
    </citation>
    <scope>NUCLEOTIDE SEQUENCE</scope>
    <source>
        <strain evidence="1">5420S-77</strain>
        <plasmid evidence="1">unnamed2</plasmid>
    </source>
</reference>
<evidence type="ECO:0000313" key="2">
    <source>
        <dbReference type="Proteomes" id="UP000830401"/>
    </source>
</evidence>
<gene>
    <name evidence="1" type="ORF">MUN86_24915</name>
</gene>
<keyword evidence="2" id="KW-1185">Reference proteome</keyword>
<evidence type="ECO:0000313" key="1">
    <source>
        <dbReference type="EMBL" id="UOQ68949.1"/>
    </source>
</evidence>
<dbReference type="Proteomes" id="UP000830401">
    <property type="component" value="Plasmid unnamed2"/>
</dbReference>
<dbReference type="RefSeq" id="WP_245126645.1">
    <property type="nucleotide sequence ID" value="NZ_CP095063.1"/>
</dbReference>
<keyword evidence="1" id="KW-0614">Plasmid</keyword>
<accession>A0ABY4GF09</accession>
<sequence length="55" mass="6482">MQKARESSLAAQVKQRAAKFLRQPLRMAALLTLQPYFHVLQRRRLQAMPPSPHKW</sequence>
<protein>
    <submittedName>
        <fullName evidence="1">Uncharacterized protein</fullName>
    </submittedName>
</protein>